<accession>A0ABS3RVS0</accession>
<evidence type="ECO:0000313" key="2">
    <source>
        <dbReference type="EMBL" id="MBO2460859.1"/>
    </source>
</evidence>
<sequence length="251" mass="25888">MDVIGEGRAEPVVVERAEGVGGELVLRRAGADYEIISNGVFLMDTRNGESERLLVRAAVDAVLRGDGAGGAPVRVLIGGLGVGFSLAEALAHPAVGHVTVVEREPAVVGWHAGPLRPWSRGGLDDPRVALVRADLLDVIAAPGPGAADAADAAGFDAVCLDIDNGPHWTVTPGNARLYGPDGLDLLAGRLTPRGVLAVWSAGDAPGFQELLASRFAQVEELPVPVPRGEPDVVYLARRPRPAAAGRPGRGA</sequence>
<reference evidence="2 3" key="1">
    <citation type="submission" date="2021-03" db="EMBL/GenBank/DDBJ databases">
        <title>Actinomadura violae sp. nov., isolated from lichen in Thailand.</title>
        <authorList>
            <person name="Kanchanasin P."/>
            <person name="Saeng-In P."/>
            <person name="Phongsopitanun W."/>
            <person name="Yuki M."/>
            <person name="Kudo T."/>
            <person name="Ohkuma M."/>
            <person name="Tanasupawat S."/>
        </authorList>
    </citation>
    <scope>NUCLEOTIDE SEQUENCE [LARGE SCALE GENOMIC DNA]</scope>
    <source>
        <strain evidence="2 3">LCR2-06</strain>
    </source>
</reference>
<dbReference type="PANTHER" id="PTHR43317:SF3">
    <property type="entry name" value="BLR2883 PROTEIN"/>
    <property type="match status" value="1"/>
</dbReference>
<protein>
    <submittedName>
        <fullName evidence="2">Spermidine synthase</fullName>
    </submittedName>
</protein>
<name>A0ABS3RVS0_9ACTN</name>
<dbReference type="RefSeq" id="WP_208244236.1">
    <property type="nucleotide sequence ID" value="NZ_JAGEPF010000015.1"/>
</dbReference>
<dbReference type="EMBL" id="JAGEPF010000015">
    <property type="protein sequence ID" value="MBO2460859.1"/>
    <property type="molecule type" value="Genomic_DNA"/>
</dbReference>
<dbReference type="SUPFAM" id="SSF53335">
    <property type="entry name" value="S-adenosyl-L-methionine-dependent methyltransferases"/>
    <property type="match status" value="1"/>
</dbReference>
<comment type="caution">
    <text evidence="2">The sequence shown here is derived from an EMBL/GenBank/DDBJ whole genome shotgun (WGS) entry which is preliminary data.</text>
</comment>
<dbReference type="InterPro" id="IPR029063">
    <property type="entry name" value="SAM-dependent_MTases_sf"/>
</dbReference>
<keyword evidence="3" id="KW-1185">Reference proteome</keyword>
<dbReference type="Proteomes" id="UP000680206">
    <property type="component" value="Unassembled WGS sequence"/>
</dbReference>
<dbReference type="PANTHER" id="PTHR43317">
    <property type="entry name" value="THERMOSPERMINE SYNTHASE ACAULIS5"/>
    <property type="match status" value="1"/>
</dbReference>
<keyword evidence="1" id="KW-0620">Polyamine biosynthesis</keyword>
<evidence type="ECO:0000256" key="1">
    <source>
        <dbReference type="ARBA" id="ARBA00023115"/>
    </source>
</evidence>
<gene>
    <name evidence="2" type="ORF">J4709_25060</name>
</gene>
<organism evidence="2 3">
    <name type="scientific">Actinomadura violacea</name>
    <dbReference type="NCBI Taxonomy" id="2819934"/>
    <lineage>
        <taxon>Bacteria</taxon>
        <taxon>Bacillati</taxon>
        <taxon>Actinomycetota</taxon>
        <taxon>Actinomycetes</taxon>
        <taxon>Streptosporangiales</taxon>
        <taxon>Thermomonosporaceae</taxon>
        <taxon>Actinomadura</taxon>
    </lineage>
</organism>
<evidence type="ECO:0000313" key="3">
    <source>
        <dbReference type="Proteomes" id="UP000680206"/>
    </source>
</evidence>
<proteinExistence type="predicted"/>
<dbReference type="Gene3D" id="3.40.50.150">
    <property type="entry name" value="Vaccinia Virus protein VP39"/>
    <property type="match status" value="1"/>
</dbReference>